<evidence type="ECO:0000313" key="2">
    <source>
        <dbReference type="Proteomes" id="UP000300142"/>
    </source>
</evidence>
<sequence>MTIDAFVDNGYAPGREFCEQFLLSPEFTLQSLQPILLGSSRLKKAELAAEIANALEQGKVTPETILLEYVKQRKTWLSLKLGTHVLTPNLKPAALFLKEFGDDGWYGPIQEANQPHKKWYIRTHKIDDSSNRADKRDIRWSVIAEVAKDYVALFWNGFSLSSTISERIEAIQFPFWHYIPEFIDELANHCQADWKLPNLHKLVLHDMWDKYLNKSIDGIAYKWKHLRIRAEASGLAINARSAGVSEIDVRGLQALSERLANSVLQKLGLVGDPEKMSNAEDAILLTLIKEWGTKSYEFELDRELTPSELEAETLKKVTRKPLIKTHCYFGLKPNSKTQDSFLHLKCYGSSTSVLEFLLKELGF</sequence>
<accession>A0A480A3I6</accession>
<gene>
    <name evidence="1" type="ORF">SR1949_34900</name>
</gene>
<name>A0A480A3I6_9CYAN</name>
<evidence type="ECO:0000313" key="1">
    <source>
        <dbReference type="EMBL" id="GCL38376.1"/>
    </source>
</evidence>
<dbReference type="AlphaFoldDB" id="A0A480A3I6"/>
<dbReference type="EMBL" id="BJCE01000137">
    <property type="protein sequence ID" value="GCL38376.1"/>
    <property type="molecule type" value="Genomic_DNA"/>
</dbReference>
<reference evidence="2" key="1">
    <citation type="submission" date="2019-02" db="EMBL/GenBank/DDBJ databases">
        <title>Draft genome sequence of Sphaerospermopsis reniformis NIES-1949.</title>
        <authorList>
            <person name="Yamaguchi H."/>
            <person name="Suzuki S."/>
            <person name="Kawachi M."/>
        </authorList>
    </citation>
    <scope>NUCLEOTIDE SEQUENCE [LARGE SCALE GENOMIC DNA]</scope>
    <source>
        <strain evidence="2">NIES-1949</strain>
    </source>
</reference>
<proteinExistence type="predicted"/>
<dbReference type="Proteomes" id="UP000300142">
    <property type="component" value="Unassembled WGS sequence"/>
</dbReference>
<protein>
    <submittedName>
        <fullName evidence="1">Uncharacterized protein</fullName>
    </submittedName>
</protein>
<organism evidence="1 2">
    <name type="scientific">Sphaerospermopsis reniformis</name>
    <dbReference type="NCBI Taxonomy" id="531300"/>
    <lineage>
        <taxon>Bacteria</taxon>
        <taxon>Bacillati</taxon>
        <taxon>Cyanobacteriota</taxon>
        <taxon>Cyanophyceae</taxon>
        <taxon>Nostocales</taxon>
        <taxon>Aphanizomenonaceae</taxon>
        <taxon>Sphaerospermopsis</taxon>
    </lineage>
</organism>
<keyword evidence="2" id="KW-1185">Reference proteome</keyword>
<comment type="caution">
    <text evidence="1">The sequence shown here is derived from an EMBL/GenBank/DDBJ whole genome shotgun (WGS) entry which is preliminary data.</text>
</comment>